<dbReference type="PROSITE" id="PS50885">
    <property type="entry name" value="HAMP"/>
    <property type="match status" value="1"/>
</dbReference>
<dbReference type="Gene3D" id="1.10.287.130">
    <property type="match status" value="1"/>
</dbReference>
<keyword evidence="9" id="KW-0418">Kinase</keyword>
<keyword evidence="6" id="KW-0808">Transferase</keyword>
<comment type="caution">
    <text evidence="19">The sequence shown here is derived from an EMBL/GenBank/DDBJ whole genome shotgun (WGS) entry which is preliminary data.</text>
</comment>
<dbReference type="Gene3D" id="2.10.70.100">
    <property type="match status" value="1"/>
</dbReference>
<evidence type="ECO:0000256" key="8">
    <source>
        <dbReference type="ARBA" id="ARBA00022741"/>
    </source>
</evidence>
<dbReference type="EMBL" id="JBHUIX010000011">
    <property type="protein sequence ID" value="MFD2174717.1"/>
    <property type="molecule type" value="Genomic_DNA"/>
</dbReference>
<keyword evidence="12" id="KW-0902">Two-component regulatory system</keyword>
<dbReference type="Pfam" id="PF00512">
    <property type="entry name" value="HisKA"/>
    <property type="match status" value="1"/>
</dbReference>
<dbReference type="PRINTS" id="PR00344">
    <property type="entry name" value="BCTRLSENSOR"/>
</dbReference>
<name>A0ABW5A8W3_9RHOB</name>
<evidence type="ECO:0000256" key="1">
    <source>
        <dbReference type="ARBA" id="ARBA00000085"/>
    </source>
</evidence>
<dbReference type="InterPro" id="IPR048760">
    <property type="entry name" value="VP0354-like_sensor_dom"/>
</dbReference>
<evidence type="ECO:0000256" key="7">
    <source>
        <dbReference type="ARBA" id="ARBA00022692"/>
    </source>
</evidence>
<keyword evidence="13 14" id="KW-0472">Membrane</keyword>
<comment type="catalytic activity">
    <reaction evidence="1">
        <text>ATP + protein L-histidine = ADP + protein N-phospho-L-histidine.</text>
        <dbReference type="EC" id="2.7.13.3"/>
    </reaction>
</comment>
<evidence type="ECO:0000256" key="2">
    <source>
        <dbReference type="ARBA" id="ARBA00004651"/>
    </source>
</evidence>
<evidence type="ECO:0000259" key="15">
    <source>
        <dbReference type="PROSITE" id="PS50109"/>
    </source>
</evidence>
<dbReference type="InterPro" id="IPR005467">
    <property type="entry name" value="His_kinase_dom"/>
</dbReference>
<keyword evidence="7 14" id="KW-0812">Transmembrane</keyword>
<evidence type="ECO:0000256" key="4">
    <source>
        <dbReference type="ARBA" id="ARBA00022475"/>
    </source>
</evidence>
<dbReference type="InterPro" id="IPR000014">
    <property type="entry name" value="PAS"/>
</dbReference>
<evidence type="ECO:0000256" key="13">
    <source>
        <dbReference type="ARBA" id="ARBA00023136"/>
    </source>
</evidence>
<protein>
    <recommendedName>
        <fullName evidence="3">histidine kinase</fullName>
        <ecNumber evidence="3">2.7.13.3</ecNumber>
    </recommendedName>
</protein>
<feature type="domain" description="PAC" evidence="17">
    <location>
        <begin position="477"/>
        <end position="527"/>
    </location>
</feature>
<dbReference type="InterPro" id="IPR003594">
    <property type="entry name" value="HATPase_dom"/>
</dbReference>
<feature type="domain" description="HAMP" evidence="18">
    <location>
        <begin position="356"/>
        <end position="408"/>
    </location>
</feature>
<dbReference type="SMART" id="SM00086">
    <property type="entry name" value="PAC"/>
    <property type="match status" value="3"/>
</dbReference>
<evidence type="ECO:0000313" key="20">
    <source>
        <dbReference type="Proteomes" id="UP001597413"/>
    </source>
</evidence>
<evidence type="ECO:0000256" key="6">
    <source>
        <dbReference type="ARBA" id="ARBA00022679"/>
    </source>
</evidence>
<dbReference type="SMART" id="SM00304">
    <property type="entry name" value="HAMP"/>
    <property type="match status" value="1"/>
</dbReference>
<dbReference type="NCBIfam" id="TIGR00229">
    <property type="entry name" value="sensory_box"/>
    <property type="match status" value="3"/>
</dbReference>
<evidence type="ECO:0000313" key="19">
    <source>
        <dbReference type="EMBL" id="MFD2174717.1"/>
    </source>
</evidence>
<evidence type="ECO:0000256" key="9">
    <source>
        <dbReference type="ARBA" id="ARBA00022777"/>
    </source>
</evidence>
<dbReference type="InterPro" id="IPR000700">
    <property type="entry name" value="PAS-assoc_C"/>
</dbReference>
<evidence type="ECO:0000256" key="10">
    <source>
        <dbReference type="ARBA" id="ARBA00022840"/>
    </source>
</evidence>
<feature type="domain" description="PAS" evidence="16">
    <location>
        <begin position="406"/>
        <end position="463"/>
    </location>
</feature>
<dbReference type="InterPro" id="IPR036890">
    <property type="entry name" value="HATPase_C_sf"/>
</dbReference>
<dbReference type="Pfam" id="PF00672">
    <property type="entry name" value="HAMP"/>
    <property type="match status" value="1"/>
</dbReference>
<dbReference type="PROSITE" id="PS50112">
    <property type="entry name" value="PAS"/>
    <property type="match status" value="2"/>
</dbReference>
<keyword evidence="11 14" id="KW-1133">Transmembrane helix</keyword>
<dbReference type="Gene3D" id="6.10.340.10">
    <property type="match status" value="1"/>
</dbReference>
<dbReference type="InterPro" id="IPR013655">
    <property type="entry name" value="PAS_fold_3"/>
</dbReference>
<dbReference type="CDD" id="cd00130">
    <property type="entry name" value="PAS"/>
    <property type="match status" value="2"/>
</dbReference>
<gene>
    <name evidence="19" type="ORF">ACFSM0_11485</name>
</gene>
<dbReference type="SUPFAM" id="SSF55874">
    <property type="entry name" value="ATPase domain of HSP90 chaperone/DNA topoisomerase II/histidine kinase"/>
    <property type="match status" value="1"/>
</dbReference>
<dbReference type="RefSeq" id="WP_377390437.1">
    <property type="nucleotide sequence ID" value="NZ_JBHUIX010000011.1"/>
</dbReference>
<keyword evidence="8" id="KW-0547">Nucleotide-binding</keyword>
<dbReference type="Gene3D" id="3.30.450.20">
    <property type="entry name" value="PAS domain"/>
    <property type="match status" value="4"/>
</dbReference>
<dbReference type="CDD" id="cd06225">
    <property type="entry name" value="HAMP"/>
    <property type="match status" value="1"/>
</dbReference>
<evidence type="ECO:0000256" key="5">
    <source>
        <dbReference type="ARBA" id="ARBA00022553"/>
    </source>
</evidence>
<dbReference type="EC" id="2.7.13.3" evidence="3"/>
<keyword evidence="20" id="KW-1185">Reference proteome</keyword>
<evidence type="ECO:0000259" key="17">
    <source>
        <dbReference type="PROSITE" id="PS50113"/>
    </source>
</evidence>
<evidence type="ECO:0000256" key="14">
    <source>
        <dbReference type="SAM" id="Phobius"/>
    </source>
</evidence>
<dbReference type="Pfam" id="PF21623">
    <property type="entry name" value="HK_sensor_dom_bact"/>
    <property type="match status" value="1"/>
</dbReference>
<reference evidence="20" key="1">
    <citation type="journal article" date="2019" name="Int. J. Syst. Evol. Microbiol.">
        <title>The Global Catalogue of Microorganisms (GCM) 10K type strain sequencing project: providing services to taxonomists for standard genome sequencing and annotation.</title>
        <authorList>
            <consortium name="The Broad Institute Genomics Platform"/>
            <consortium name="The Broad Institute Genome Sequencing Center for Infectious Disease"/>
            <person name="Wu L."/>
            <person name="Ma J."/>
        </authorList>
    </citation>
    <scope>NUCLEOTIDE SEQUENCE [LARGE SCALE GENOMIC DNA]</scope>
    <source>
        <strain evidence="20">CCUG 55131</strain>
    </source>
</reference>
<dbReference type="PROSITE" id="PS50109">
    <property type="entry name" value="HIS_KIN"/>
    <property type="match status" value="1"/>
</dbReference>
<dbReference type="SUPFAM" id="SSF158472">
    <property type="entry name" value="HAMP domain-like"/>
    <property type="match status" value="1"/>
</dbReference>
<feature type="domain" description="PAS" evidence="16">
    <location>
        <begin position="658"/>
        <end position="728"/>
    </location>
</feature>
<dbReference type="CDD" id="cd00082">
    <property type="entry name" value="HisKA"/>
    <property type="match status" value="1"/>
</dbReference>
<dbReference type="PROSITE" id="PS50113">
    <property type="entry name" value="PAC"/>
    <property type="match status" value="3"/>
</dbReference>
<feature type="transmembrane region" description="Helical" evidence="14">
    <location>
        <begin position="335"/>
        <end position="355"/>
    </location>
</feature>
<dbReference type="SMART" id="SM00387">
    <property type="entry name" value="HATPase_c"/>
    <property type="match status" value="1"/>
</dbReference>
<keyword evidence="4" id="KW-1003">Cell membrane</keyword>
<feature type="transmembrane region" description="Helical" evidence="14">
    <location>
        <begin position="23"/>
        <end position="44"/>
    </location>
</feature>
<evidence type="ECO:0000256" key="12">
    <source>
        <dbReference type="ARBA" id="ARBA00023012"/>
    </source>
</evidence>
<dbReference type="InterPro" id="IPR035965">
    <property type="entry name" value="PAS-like_dom_sf"/>
</dbReference>
<sequence length="1036" mass="114896">MVESAPEKTQRETRFLWSLKNRIVLLTLGAVFCSAVAISAGLYFRIATLARERAVTQLAGETRLLAERFNTVFNQMRSDVQLLAATPQVKGMVRTHGKPHGGVPDLPALDPLAPQLGMIFESVLATRSNYTQLRFIGPEGWERVRVNNTPEGPRRVAEVALQDKSEEPYFAAGAKLAPGEIYLSEVTYNRENGAVEAELVPTVRAVTAVFSEDGAFAGMVVINADAERLLRRELRAILPEEDVVVLDNVGDYIERSRSSVVTPMQKSASYTRPPPPFLEEILASSADEKVFSNEREIAYFVRLQIAPENPAAFIGIVSRMPNKTFLAPARQTLQASLLFGVSLLALSLLASFYLARRFMRPLNAMTEAIAQATGHSIPENLPVARRDEIGALARAFRIRAHALLESEAQAQAIVDNIFDGLLTVDSSGRITSLNPSCARIFRYPQEDLLEQRIDRLFPDIIEPGTDIGTLLARGRDKTHEVKARRGDGSTISVELSISRVRLVAGINYICMVRDVSEAQAMRAALAEAEERWSTALSAAHIGVFDVDLTTGKAVVSDIWYEMHGLTPDSTEDPRKVWEERLHPDDRDMVHAIDQACFYGVLPASIREYRVRHTDGRWVWLRSVGRVTERDPCGRPLRFIGIKIDITGLKAAQAALQASEERLRMAIDHAPIAMSLIDLEGRFVKVNDAMCRLLGYSEEELTALRFIDVTHPEAVARDLVQLQHLIEGSIDHYAIEKRYLRKDGSVVWVHLTASAARDESGRMAYFIAQILDITQQREIERLQNEFISTVNHELRTPLTAIQGSLALLRAKFADRATPKELMLVDNSHQSCERLSRLVNDILDLQRISQGKIDYHLEVVDAGALIRKIAEVQQPAADKWGVQIETDLPEQGSVPLLVDPDRFTQALVNVIANATKFSPRDGRIIVAATPRADGGTRISVQDFGPGIPEAFRSRIFGKFAQADGSTSRQAEGSGLGLSITRSILEAMDATIDFETEAGKGTTFFLDFPPPCPLTKECEKCPMDSTKSCWSKMMRKSPS</sequence>
<dbReference type="Pfam" id="PF13426">
    <property type="entry name" value="PAS_9"/>
    <property type="match status" value="1"/>
</dbReference>
<evidence type="ECO:0000256" key="3">
    <source>
        <dbReference type="ARBA" id="ARBA00012438"/>
    </source>
</evidence>
<dbReference type="Pfam" id="PF08447">
    <property type="entry name" value="PAS_3"/>
    <property type="match status" value="2"/>
</dbReference>
<dbReference type="Gene3D" id="3.30.565.10">
    <property type="entry name" value="Histidine kinase-like ATPase, C-terminal domain"/>
    <property type="match status" value="1"/>
</dbReference>
<dbReference type="Proteomes" id="UP001597413">
    <property type="component" value="Unassembled WGS sequence"/>
</dbReference>
<feature type="domain" description="PAC" evidence="17">
    <location>
        <begin position="732"/>
        <end position="784"/>
    </location>
</feature>
<dbReference type="InterPro" id="IPR029151">
    <property type="entry name" value="Sensor-like_sf"/>
</dbReference>
<dbReference type="Pfam" id="PF02518">
    <property type="entry name" value="HATPase_c"/>
    <property type="match status" value="1"/>
</dbReference>
<keyword evidence="10" id="KW-0067">ATP-binding</keyword>
<dbReference type="SMART" id="SM00388">
    <property type="entry name" value="HisKA"/>
    <property type="match status" value="1"/>
</dbReference>
<dbReference type="InterPro" id="IPR003660">
    <property type="entry name" value="HAMP_dom"/>
</dbReference>
<comment type="subcellular location">
    <subcellularLocation>
        <location evidence="2">Cell membrane</location>
        <topology evidence="2">Multi-pass membrane protein</topology>
    </subcellularLocation>
</comment>
<accession>A0ABW5A8W3</accession>
<dbReference type="InterPro" id="IPR004358">
    <property type="entry name" value="Sig_transdc_His_kin-like_C"/>
</dbReference>
<dbReference type="InterPro" id="IPR050351">
    <property type="entry name" value="BphY/WalK/GraS-like"/>
</dbReference>
<feature type="domain" description="Histidine kinase" evidence="15">
    <location>
        <begin position="788"/>
        <end position="1009"/>
    </location>
</feature>
<organism evidence="19 20">
    <name type="scientific">Rhodobacter lacus</name>
    <dbReference type="NCBI Taxonomy" id="1641972"/>
    <lineage>
        <taxon>Bacteria</taxon>
        <taxon>Pseudomonadati</taxon>
        <taxon>Pseudomonadota</taxon>
        <taxon>Alphaproteobacteria</taxon>
        <taxon>Rhodobacterales</taxon>
        <taxon>Rhodobacter group</taxon>
        <taxon>Rhodobacter</taxon>
    </lineage>
</organism>
<dbReference type="SMART" id="SM00091">
    <property type="entry name" value="PAS"/>
    <property type="match status" value="3"/>
</dbReference>
<dbReference type="SUPFAM" id="SSF103190">
    <property type="entry name" value="Sensory domain-like"/>
    <property type="match status" value="1"/>
</dbReference>
<dbReference type="InterPro" id="IPR001610">
    <property type="entry name" value="PAC"/>
</dbReference>
<dbReference type="InterPro" id="IPR036097">
    <property type="entry name" value="HisK_dim/P_sf"/>
</dbReference>
<feature type="domain" description="PAC" evidence="17">
    <location>
        <begin position="604"/>
        <end position="657"/>
    </location>
</feature>
<dbReference type="PANTHER" id="PTHR42878:SF7">
    <property type="entry name" value="SENSOR HISTIDINE KINASE GLRK"/>
    <property type="match status" value="1"/>
</dbReference>
<dbReference type="SUPFAM" id="SSF47384">
    <property type="entry name" value="Homodimeric domain of signal transducing histidine kinase"/>
    <property type="match status" value="1"/>
</dbReference>
<keyword evidence="5" id="KW-0597">Phosphoprotein</keyword>
<evidence type="ECO:0000256" key="11">
    <source>
        <dbReference type="ARBA" id="ARBA00022989"/>
    </source>
</evidence>
<proteinExistence type="predicted"/>
<dbReference type="PANTHER" id="PTHR42878">
    <property type="entry name" value="TWO-COMPONENT HISTIDINE KINASE"/>
    <property type="match status" value="1"/>
</dbReference>
<dbReference type="SUPFAM" id="SSF55785">
    <property type="entry name" value="PYP-like sensor domain (PAS domain)"/>
    <property type="match status" value="3"/>
</dbReference>
<evidence type="ECO:0000259" key="16">
    <source>
        <dbReference type="PROSITE" id="PS50112"/>
    </source>
</evidence>
<evidence type="ECO:0000259" key="18">
    <source>
        <dbReference type="PROSITE" id="PS50885"/>
    </source>
</evidence>
<dbReference type="InterPro" id="IPR003661">
    <property type="entry name" value="HisK_dim/P_dom"/>
</dbReference>